<evidence type="ECO:0000256" key="2">
    <source>
        <dbReference type="SAM" id="Phobius"/>
    </source>
</evidence>
<gene>
    <name evidence="3" type="ORF">A3C90_00545</name>
</gene>
<name>A0A1F6MHG1_9BACT</name>
<dbReference type="Proteomes" id="UP000177457">
    <property type="component" value="Unassembled WGS sequence"/>
</dbReference>
<feature type="transmembrane region" description="Helical" evidence="2">
    <location>
        <begin position="320"/>
        <end position="342"/>
    </location>
</feature>
<dbReference type="InterPro" id="IPR011042">
    <property type="entry name" value="6-blade_b-propeller_TolB-like"/>
</dbReference>
<feature type="region of interest" description="Disordered" evidence="1">
    <location>
        <begin position="274"/>
        <end position="305"/>
    </location>
</feature>
<organism evidence="3 4">
    <name type="scientific">Candidatus Magasanikbacteria bacterium RIFCSPHIGHO2_02_FULL_51_14</name>
    <dbReference type="NCBI Taxonomy" id="1798683"/>
    <lineage>
        <taxon>Bacteria</taxon>
        <taxon>Candidatus Magasanikiibacteriota</taxon>
    </lineage>
</organism>
<dbReference type="EMBL" id="MFQE01000036">
    <property type="protein sequence ID" value="OGH71095.1"/>
    <property type="molecule type" value="Genomic_DNA"/>
</dbReference>
<keyword evidence="2" id="KW-0472">Membrane</keyword>
<sequence length="758" mass="84134">MKDLLELHEFFVEGDDQKKSHVLLHITEPSTPEEQKKGYLFALAEIEGGSTEQIERVQQMIDDLESGYYETEDEGERSAFEITLEYLNRRGHHILNYDSATVHCIVGVVGETGVSFAFHGAPIALLFYSGKQGYAALNLLEGEDAQKKTQLFSELMQGQIQTGDYFFAGTPHVADYLSQDRMQKIMTSRPTRQGVTHIQKVLANLRSNLSFGGILFYRAPKDQIPKTGKMPVYLKQGSAESIGKLMRAEQTTSETLHPPLFGNAAKSVKNFLEKRREASPEAEPPKRAVREKTKEKEAREVKTAETNYRPRAGRREKEPIWTIILVALGKAMVALGQVVFFIGKRIVIVARNILVALFILATNKSGQRQTVVNQMRRSVKRRKDAVVSLPIMSKILLGATVIFAVIFVGSIVFLKTKEAREARDVAYQNLIAAIGDKKDAAEASMIYGDDAKAFELLKEAEAIARELPLESDEQEIKARELAADIESSLTTFRKIIVVSPQALDLTEVRPDAAVNRLVAIDKKIIAYGNDQGLFYIADQITGAVDVKQSAAIPELFAASTPKENDFTIFASGPDTIAQLDKTAFTLTAKDISFPRDGTQLADVFVYNRRLYTLDTANSQIYKHNPTQTGYDRGAPWIKTADADLSDAVSLALDGDVFVLKQNGAVLKFVGGDLADFALHGVDPALENPIALWTYNDVDNIYILEPAGKRVVVVSKEGRLVQQYTHPDWQAPTGMVVDEANKTIFVLDSNKIYKFNTSQ</sequence>
<dbReference type="AlphaFoldDB" id="A0A1F6MHG1"/>
<accession>A0A1F6MHG1</accession>
<dbReference type="SUPFAM" id="SSF101898">
    <property type="entry name" value="NHL repeat"/>
    <property type="match status" value="1"/>
</dbReference>
<proteinExistence type="predicted"/>
<comment type="caution">
    <text evidence="3">The sequence shown here is derived from an EMBL/GenBank/DDBJ whole genome shotgun (WGS) entry which is preliminary data.</text>
</comment>
<evidence type="ECO:0000313" key="4">
    <source>
        <dbReference type="Proteomes" id="UP000177457"/>
    </source>
</evidence>
<evidence type="ECO:0000256" key="1">
    <source>
        <dbReference type="SAM" id="MobiDB-lite"/>
    </source>
</evidence>
<evidence type="ECO:0000313" key="3">
    <source>
        <dbReference type="EMBL" id="OGH71095.1"/>
    </source>
</evidence>
<dbReference type="STRING" id="1798683.A3C90_00545"/>
<feature type="transmembrane region" description="Helical" evidence="2">
    <location>
        <begin position="387"/>
        <end position="414"/>
    </location>
</feature>
<keyword evidence="2" id="KW-0812">Transmembrane</keyword>
<feature type="compositionally biased region" description="Basic and acidic residues" evidence="1">
    <location>
        <begin position="274"/>
        <end position="303"/>
    </location>
</feature>
<dbReference type="Gene3D" id="2.120.10.30">
    <property type="entry name" value="TolB, C-terminal domain"/>
    <property type="match status" value="1"/>
</dbReference>
<reference evidence="3 4" key="1">
    <citation type="journal article" date="2016" name="Nat. Commun.">
        <title>Thousands of microbial genomes shed light on interconnected biogeochemical processes in an aquifer system.</title>
        <authorList>
            <person name="Anantharaman K."/>
            <person name="Brown C.T."/>
            <person name="Hug L.A."/>
            <person name="Sharon I."/>
            <person name="Castelle C.J."/>
            <person name="Probst A.J."/>
            <person name="Thomas B.C."/>
            <person name="Singh A."/>
            <person name="Wilkins M.J."/>
            <person name="Karaoz U."/>
            <person name="Brodie E.L."/>
            <person name="Williams K.H."/>
            <person name="Hubbard S.S."/>
            <person name="Banfield J.F."/>
        </authorList>
    </citation>
    <scope>NUCLEOTIDE SEQUENCE [LARGE SCALE GENOMIC DNA]</scope>
</reference>
<keyword evidence="2" id="KW-1133">Transmembrane helix</keyword>
<protein>
    <submittedName>
        <fullName evidence="3">Uncharacterized protein</fullName>
    </submittedName>
</protein>